<reference evidence="4" key="2">
    <citation type="submission" date="2022-01" db="EMBL/GenBank/DDBJ databases">
        <authorList>
            <person name="Yamashiro T."/>
            <person name="Shiraishi A."/>
            <person name="Satake H."/>
            <person name="Nakayama K."/>
        </authorList>
    </citation>
    <scope>NUCLEOTIDE SEQUENCE</scope>
</reference>
<feature type="compositionally biased region" description="Basic residues" evidence="2">
    <location>
        <begin position="47"/>
        <end position="57"/>
    </location>
</feature>
<dbReference type="SUPFAM" id="SSF53098">
    <property type="entry name" value="Ribonuclease H-like"/>
    <property type="match status" value="1"/>
</dbReference>
<evidence type="ECO:0000259" key="3">
    <source>
        <dbReference type="PROSITE" id="PS50994"/>
    </source>
</evidence>
<feature type="compositionally biased region" description="Basic residues" evidence="2">
    <location>
        <begin position="29"/>
        <end position="39"/>
    </location>
</feature>
<sequence length="890" mass="100254">MVEQQKINKTNVLVIPSTRVINSTEASRSKPKSNTKHNRILPAKSDTKKKVKDHPRKNKLSLKKTNLVDSSISSKRIVINLNSNFVCKTCNKCLISTTHDMCVTMFLDSMNVTFTVKKVLSKVKQVWKATEKLFANVGYQWKPTRRKFTLGEQCPLTRFTKSKFMPLQKPKHVNTSKIVIQIVLWYLDLGCSKHMTGNGSRLRNFVKKFIVTVRFGNDYFGAIMGYGNYVIDDSVISGVYYVEGLGHNLFSVRQFCDSDLKVAFQKHSCYVRDTDGVELLKVGLNKTIRYIRTDNGTDFVNQVLTEFYESVGIFHQKSVPRTPQQNDVIERRNRTLVEAARTMLIFSKAPMFLWTEAVDTAFFGALCYPINDSEDLGKLQPTADIGIFVGYVRSRKGLVPNPIRAPLYVPPTYKDLELLFQPMFDEYFEPPRVERPVPSAPVVHVPVNLVGTPSSTTVDQDAPSTSHSSSSFKVQAPIIHQGVAVGPIIEDNPFTHADNDPFVNVFAPGPIFEVLSSGDVKLDEYGDVLKNKARLVANGYRLEEGIDFEESFAPVAHIEAIKIFIANAVKALYGLKQTPRAWYDTLSRFILDNKFSKGVVDPTWSSKKQKSTVISTIDVEYIAMSGCSDTMVEENVPAPAPIRTDEQVLPYSALLQIGKGSLLLDLQKLQKNPIFHISIDISRTRTSLGHSLHQQIVDLLRKALEITPIDSGHPFESPPAGEVVMDFVNELGYPEPIHFVSKMHVNNLYQPWRAILSLINQCLTGKTSGNDKPRHPVLQMLWGTVTRTNVDHAKLLWEEFVQGIQTFFSHKASQNISTKKPMPYVIPYFQFTKLIIYYLGSQHNIHKRPESAVHVTGDDFPLGNLKFVPKSEKDEGFGTPIPKHLITEAI</sequence>
<name>A0ABQ5D4P4_9ASTR</name>
<keyword evidence="5" id="KW-1185">Reference proteome</keyword>
<dbReference type="InterPro" id="IPR039537">
    <property type="entry name" value="Retrotran_Ty1/copia-like"/>
</dbReference>
<evidence type="ECO:0000313" key="4">
    <source>
        <dbReference type="EMBL" id="GJT34281.1"/>
    </source>
</evidence>
<reference evidence="4" key="1">
    <citation type="journal article" date="2022" name="Int. J. Mol. Sci.">
        <title>Draft Genome of Tanacetum Coccineum: Genomic Comparison of Closely Related Tanacetum-Family Plants.</title>
        <authorList>
            <person name="Yamashiro T."/>
            <person name="Shiraishi A."/>
            <person name="Nakayama K."/>
            <person name="Satake H."/>
        </authorList>
    </citation>
    <scope>NUCLEOTIDE SEQUENCE</scope>
</reference>
<gene>
    <name evidence="4" type="ORF">Tco_0924700</name>
</gene>
<dbReference type="Pfam" id="PF22936">
    <property type="entry name" value="Pol_BBD"/>
    <property type="match status" value="1"/>
</dbReference>
<dbReference type="EMBL" id="BQNB010014950">
    <property type="protein sequence ID" value="GJT34281.1"/>
    <property type="molecule type" value="Genomic_DNA"/>
</dbReference>
<dbReference type="InterPro" id="IPR012337">
    <property type="entry name" value="RNaseH-like_sf"/>
</dbReference>
<dbReference type="Gene3D" id="3.30.420.10">
    <property type="entry name" value="Ribonuclease H-like superfamily/Ribonuclease H"/>
    <property type="match status" value="1"/>
</dbReference>
<keyword evidence="1" id="KW-0645">Protease</keyword>
<feature type="domain" description="Integrase catalytic" evidence="3">
    <location>
        <begin position="291"/>
        <end position="408"/>
    </location>
</feature>
<comment type="caution">
    <text evidence="4">The sequence shown here is derived from an EMBL/GenBank/DDBJ whole genome shotgun (WGS) entry which is preliminary data.</text>
</comment>
<dbReference type="PROSITE" id="PS50994">
    <property type="entry name" value="INTEGRASE"/>
    <property type="match status" value="1"/>
</dbReference>
<keyword evidence="1" id="KW-0378">Hydrolase</keyword>
<evidence type="ECO:0000256" key="2">
    <source>
        <dbReference type="SAM" id="MobiDB-lite"/>
    </source>
</evidence>
<dbReference type="PANTHER" id="PTHR42648">
    <property type="entry name" value="TRANSPOSASE, PUTATIVE-RELATED"/>
    <property type="match status" value="1"/>
</dbReference>
<feature type="region of interest" description="Disordered" evidence="2">
    <location>
        <begin position="23"/>
        <end position="57"/>
    </location>
</feature>
<evidence type="ECO:0000256" key="1">
    <source>
        <dbReference type="ARBA" id="ARBA00022670"/>
    </source>
</evidence>
<dbReference type="InterPro" id="IPR054722">
    <property type="entry name" value="PolX-like_BBD"/>
</dbReference>
<accession>A0ABQ5D4P4</accession>
<proteinExistence type="predicted"/>
<dbReference type="PANTHER" id="PTHR42648:SF28">
    <property type="entry name" value="TRANSPOSON-ENCODED PROTEIN WITH RIBONUCLEASE H-LIKE AND RETROVIRUS ZINC FINGER-LIKE DOMAINS"/>
    <property type="match status" value="1"/>
</dbReference>
<dbReference type="Proteomes" id="UP001151760">
    <property type="component" value="Unassembled WGS sequence"/>
</dbReference>
<organism evidence="4 5">
    <name type="scientific">Tanacetum coccineum</name>
    <dbReference type="NCBI Taxonomy" id="301880"/>
    <lineage>
        <taxon>Eukaryota</taxon>
        <taxon>Viridiplantae</taxon>
        <taxon>Streptophyta</taxon>
        <taxon>Embryophyta</taxon>
        <taxon>Tracheophyta</taxon>
        <taxon>Spermatophyta</taxon>
        <taxon>Magnoliopsida</taxon>
        <taxon>eudicotyledons</taxon>
        <taxon>Gunneridae</taxon>
        <taxon>Pentapetalae</taxon>
        <taxon>asterids</taxon>
        <taxon>campanulids</taxon>
        <taxon>Asterales</taxon>
        <taxon>Asteraceae</taxon>
        <taxon>Asteroideae</taxon>
        <taxon>Anthemideae</taxon>
        <taxon>Anthemidinae</taxon>
        <taxon>Tanacetum</taxon>
    </lineage>
</organism>
<dbReference type="InterPro" id="IPR001584">
    <property type="entry name" value="Integrase_cat-core"/>
</dbReference>
<protein>
    <submittedName>
        <fullName evidence="4">Retrovirus-related pol polyprotein from transposon TNT 1-94</fullName>
    </submittedName>
</protein>
<dbReference type="InterPro" id="IPR036397">
    <property type="entry name" value="RNaseH_sf"/>
</dbReference>
<evidence type="ECO:0000313" key="5">
    <source>
        <dbReference type="Proteomes" id="UP001151760"/>
    </source>
</evidence>